<dbReference type="Gene3D" id="2.120.10.30">
    <property type="entry name" value="TolB, C-terminal domain"/>
    <property type="match status" value="1"/>
</dbReference>
<dbReference type="PANTHER" id="PTHR42060:SF1">
    <property type="entry name" value="NHL REPEAT-CONTAINING PROTEIN"/>
    <property type="match status" value="1"/>
</dbReference>
<keyword evidence="2" id="KW-1185">Reference proteome</keyword>
<sequence length="325" mass="33354">MNGDIRGEILQDRRSKFSVIVALAGLGIASYSAAPAQAVSTPLSNMTTVAKFTYSSGQQAENLALEPNGNVDVTFNQGHQVAQVNPSTGATTVLATLPASTNGVAATADGIVRGANGVLYVDYGAGNQSAIYMLDPSNNYSPQLFVSLPNMGWINGLALDSTHGNLLATDSTNGTVTAVSLQNKTSAVWAQGSALQPTSSTSKGANGIQVYNGNVYVSNTSTGDLLKYPINSDGSAGTMSTVATGVTSIDDFTFDSKGDVLAAENYSSQLAYIPVGSSTPQIVATTSDGLDNPSSVKISGTSVYITNAAYFVQTNPSLMKATLSS</sequence>
<evidence type="ECO:0000313" key="1">
    <source>
        <dbReference type="EMBL" id="MFF3573960.1"/>
    </source>
</evidence>
<comment type="caution">
    <text evidence="1">The sequence shown here is derived from an EMBL/GenBank/DDBJ whole genome shotgun (WGS) entry which is preliminary data.</text>
</comment>
<gene>
    <name evidence="1" type="ORF">ACFYXQ_40040</name>
</gene>
<dbReference type="InterPro" id="IPR011042">
    <property type="entry name" value="6-blade_b-propeller_TolB-like"/>
</dbReference>
<dbReference type="InterPro" id="IPR052998">
    <property type="entry name" value="Hetero-Diels-Alderase-like"/>
</dbReference>
<protein>
    <submittedName>
        <fullName evidence="1">Uncharacterized protein</fullName>
    </submittedName>
</protein>
<dbReference type="RefSeq" id="WP_051194272.1">
    <property type="nucleotide sequence ID" value="NZ_JBIAQY010000022.1"/>
</dbReference>
<dbReference type="Proteomes" id="UP001601992">
    <property type="component" value="Unassembled WGS sequence"/>
</dbReference>
<organism evidence="1 2">
    <name type="scientific">Nocardia jiangxiensis</name>
    <dbReference type="NCBI Taxonomy" id="282685"/>
    <lineage>
        <taxon>Bacteria</taxon>
        <taxon>Bacillati</taxon>
        <taxon>Actinomycetota</taxon>
        <taxon>Actinomycetes</taxon>
        <taxon>Mycobacteriales</taxon>
        <taxon>Nocardiaceae</taxon>
        <taxon>Nocardia</taxon>
    </lineage>
</organism>
<name>A0ABW6SCC5_9NOCA</name>
<dbReference type="SUPFAM" id="SSF63829">
    <property type="entry name" value="Calcium-dependent phosphotriesterase"/>
    <property type="match status" value="1"/>
</dbReference>
<dbReference type="PANTHER" id="PTHR42060">
    <property type="entry name" value="NHL REPEAT-CONTAINING PROTEIN-RELATED"/>
    <property type="match status" value="1"/>
</dbReference>
<proteinExistence type="predicted"/>
<evidence type="ECO:0000313" key="2">
    <source>
        <dbReference type="Proteomes" id="UP001601992"/>
    </source>
</evidence>
<accession>A0ABW6SCC5</accession>
<reference evidence="1 2" key="1">
    <citation type="submission" date="2024-10" db="EMBL/GenBank/DDBJ databases">
        <title>The Natural Products Discovery Center: Release of the First 8490 Sequenced Strains for Exploring Actinobacteria Biosynthetic Diversity.</title>
        <authorList>
            <person name="Kalkreuter E."/>
            <person name="Kautsar S.A."/>
            <person name="Yang D."/>
            <person name="Bader C.D."/>
            <person name="Teijaro C.N."/>
            <person name="Fluegel L."/>
            <person name="Davis C.M."/>
            <person name="Simpson J.R."/>
            <person name="Lauterbach L."/>
            <person name="Steele A.D."/>
            <person name="Gui C."/>
            <person name="Meng S."/>
            <person name="Li G."/>
            <person name="Viehrig K."/>
            <person name="Ye F."/>
            <person name="Su P."/>
            <person name="Kiefer A.F."/>
            <person name="Nichols A."/>
            <person name="Cepeda A.J."/>
            <person name="Yan W."/>
            <person name="Fan B."/>
            <person name="Jiang Y."/>
            <person name="Adhikari A."/>
            <person name="Zheng C.-J."/>
            <person name="Schuster L."/>
            <person name="Cowan T.M."/>
            <person name="Smanski M.J."/>
            <person name="Chevrette M.G."/>
            <person name="De Carvalho L.P.S."/>
            <person name="Shen B."/>
        </authorList>
    </citation>
    <scope>NUCLEOTIDE SEQUENCE [LARGE SCALE GENOMIC DNA]</scope>
    <source>
        <strain evidence="1 2">NPDC002593</strain>
    </source>
</reference>
<dbReference type="EMBL" id="JBIAQY010000022">
    <property type="protein sequence ID" value="MFF3573960.1"/>
    <property type="molecule type" value="Genomic_DNA"/>
</dbReference>